<dbReference type="GO" id="GO:0003735">
    <property type="term" value="F:structural constituent of ribosome"/>
    <property type="evidence" value="ECO:0007669"/>
    <property type="project" value="InterPro"/>
</dbReference>
<evidence type="ECO:0000256" key="3">
    <source>
        <dbReference type="ARBA" id="ARBA00023274"/>
    </source>
</evidence>
<dbReference type="EMBL" id="KU053957">
    <property type="protein sequence ID" value="ANH09594.1"/>
    <property type="molecule type" value="Genomic_DNA"/>
</dbReference>
<organism evidence="7">
    <name type="scientific">Gastroclonium compressum</name>
    <name type="common">Red alga</name>
    <name type="synonym">Coeloseira compressa</name>
    <dbReference type="NCBI Taxonomy" id="1852973"/>
    <lineage>
        <taxon>Eukaryota</taxon>
        <taxon>Rhodophyta</taxon>
        <taxon>Florideophyceae</taxon>
        <taxon>Rhodymeniophycidae</taxon>
        <taxon>Rhodymeniales</taxon>
        <taxon>Champiaceae</taxon>
        <taxon>Coeloseira</taxon>
    </lineage>
</organism>
<evidence type="ECO:0000256" key="5">
    <source>
        <dbReference type="ARBA" id="ARBA00035447"/>
    </source>
</evidence>
<evidence type="ECO:0000256" key="4">
    <source>
        <dbReference type="ARBA" id="ARBA00035265"/>
    </source>
</evidence>
<dbReference type="RefSeq" id="YP_009257511.1">
    <property type="nucleotide sequence ID" value="NC_030338.1"/>
</dbReference>
<dbReference type="HAMAP" id="MF_00373">
    <property type="entry name" value="Ribosomal_bL28"/>
    <property type="match status" value="1"/>
</dbReference>
<evidence type="ECO:0000256" key="2">
    <source>
        <dbReference type="ARBA" id="ARBA00022980"/>
    </source>
</evidence>
<gene>
    <name evidence="7" type="primary">rpl28</name>
</gene>
<feature type="compositionally biased region" description="Polar residues" evidence="6">
    <location>
        <begin position="1"/>
        <end position="19"/>
    </location>
</feature>
<evidence type="ECO:0000256" key="1">
    <source>
        <dbReference type="ARBA" id="ARBA00008760"/>
    </source>
</evidence>
<dbReference type="NCBIfam" id="TIGR00009">
    <property type="entry name" value="L28"/>
    <property type="match status" value="1"/>
</dbReference>
<dbReference type="GO" id="GO:0005840">
    <property type="term" value="C:ribosome"/>
    <property type="evidence" value="ECO:0007669"/>
    <property type="project" value="UniProtKB-KW"/>
</dbReference>
<name>A0A173FZY6_GASCM</name>
<dbReference type="PANTHER" id="PTHR13528:SF2">
    <property type="entry name" value="LARGE RIBOSOMAL SUBUNIT PROTEIN BL28M"/>
    <property type="match status" value="1"/>
</dbReference>
<dbReference type="GO" id="GO:1990904">
    <property type="term" value="C:ribonucleoprotein complex"/>
    <property type="evidence" value="ECO:0007669"/>
    <property type="project" value="UniProtKB-KW"/>
</dbReference>
<feature type="region of interest" description="Disordered" evidence="6">
    <location>
        <begin position="1"/>
        <end position="23"/>
    </location>
</feature>
<sequence length="64" mass="7702">MPRKCQLSNKQKNNGYSISHSHKRTKKIQNVNLQYKRVWSQTKKCWIKIRISTKCLKSLHKISF</sequence>
<dbReference type="GeneID" id="27983157"/>
<proteinExistence type="inferred from homology"/>
<protein>
    <recommendedName>
        <fullName evidence="4">Large ribosomal subunit protein bL28c</fullName>
    </recommendedName>
    <alternativeName>
        <fullName evidence="5">50S ribosomal protein L28, chloroplastic</fullName>
    </alternativeName>
</protein>
<dbReference type="SUPFAM" id="SSF143800">
    <property type="entry name" value="L28p-like"/>
    <property type="match status" value="1"/>
</dbReference>
<dbReference type="AlphaFoldDB" id="A0A173FZY6"/>
<reference evidence="7" key="1">
    <citation type="submission" date="2015-11" db="EMBL/GenBank/DDBJ databases">
        <authorList>
            <person name="Zhang Y."/>
            <person name="Guo Z."/>
        </authorList>
    </citation>
    <scope>NUCLEOTIDE SEQUENCE</scope>
</reference>
<dbReference type="InterPro" id="IPR034704">
    <property type="entry name" value="Ribosomal_bL28/bL31-like_sf"/>
</dbReference>
<dbReference type="Gene3D" id="2.30.170.40">
    <property type="entry name" value="Ribosomal protein L28/L24"/>
    <property type="match status" value="1"/>
</dbReference>
<comment type="similarity">
    <text evidence="1">Belongs to the bacterial ribosomal protein bL28 family.</text>
</comment>
<accession>A0A173FZY6</accession>
<dbReference type="InterPro" id="IPR001383">
    <property type="entry name" value="Ribosomal_bL28_bact-type"/>
</dbReference>
<geneLocation type="plastid" evidence="7"/>
<reference evidence="7" key="2">
    <citation type="submission" date="2016-06" db="EMBL/GenBank/DDBJ databases">
        <title>Genomic and phylogenetic analysis of Gastroclonium compressum supports its reinstatement to Coeloseira (Champiaceae, Rhodophyta).</title>
        <authorList>
            <person name="Kilpatrick Z."/>
            <person name="Hughey J.R."/>
        </authorList>
    </citation>
    <scope>NUCLEOTIDE SEQUENCE</scope>
</reference>
<keyword evidence="2 7" id="KW-0689">Ribosomal protein</keyword>
<evidence type="ECO:0000256" key="6">
    <source>
        <dbReference type="SAM" id="MobiDB-lite"/>
    </source>
</evidence>
<dbReference type="GO" id="GO:0006412">
    <property type="term" value="P:translation"/>
    <property type="evidence" value="ECO:0007669"/>
    <property type="project" value="InterPro"/>
</dbReference>
<evidence type="ECO:0000313" key="7">
    <source>
        <dbReference type="EMBL" id="ANH09594.1"/>
    </source>
</evidence>
<dbReference type="PANTHER" id="PTHR13528">
    <property type="entry name" value="39S RIBOSOMAL PROTEIN L28, MITOCHONDRIAL"/>
    <property type="match status" value="1"/>
</dbReference>
<keyword evidence="7" id="KW-0934">Plastid</keyword>
<dbReference type="InterPro" id="IPR037147">
    <property type="entry name" value="Ribosomal_bL28_sf"/>
</dbReference>
<keyword evidence="3" id="KW-0687">Ribonucleoprotein</keyword>
<dbReference type="InterPro" id="IPR026569">
    <property type="entry name" value="Ribosomal_bL28"/>
</dbReference>
<dbReference type="Pfam" id="PF00830">
    <property type="entry name" value="Ribosomal_L28"/>
    <property type="match status" value="1"/>
</dbReference>